<sequence length="354" mass="40215">MDIFSPLVADDQLHANFKSIISPSMHVERAELERWLEGFPDRDGKFVKEFQTTFNSSFWGIYLFALFNTYGFELNWAHASPDFHVKSQFGDFIVEATTANAAVGKPAEWEKKVPIGEAVAAKDFWPLNREAMIRLANAIRAKAQKYAQSYVRLDHVKTRPFVLAIAPFEQPDFQYQYDRAIRAVLYDDYVDETAYFKNPERYPDGPPSVKLGYVEKESGAEVPLGIFNTEEYLDVSAVLFSCTATWGKVEAMAQASQNLGFVAATWGGPGGKPRGSMLLRGQHAETLEDGLQVFHNPNAIRPLDPHIFRRTGVVQHYFDKHKSAWIHEERDRCLHFRMVNSMRVIRVEPGSAVS</sequence>
<reference evidence="2" key="1">
    <citation type="journal article" date="2023" name="Front. Microbiol.">
        <title>Ralstonia chuxiongensis sp. nov., Ralstonia mojiangensis sp. nov., and Ralstonia soli sp. nov., isolated from tobacco fields, are three novel species in the family Burkholderiaceae.</title>
        <authorList>
            <person name="Lu C.H."/>
            <person name="Zhang Y.Y."/>
            <person name="Jiang N."/>
            <person name="Chen W."/>
            <person name="Shao X."/>
            <person name="Zhao Z.M."/>
            <person name="Lu W.L."/>
            <person name="Hu X."/>
            <person name="Xi Y.X."/>
            <person name="Zou S.Y."/>
            <person name="Wei Q.J."/>
            <person name="Lin Z.L."/>
            <person name="Gong L."/>
            <person name="Gai X.T."/>
            <person name="Zhang L.Q."/>
            <person name="Li J.Y."/>
            <person name="Jin Y."/>
            <person name="Xia Z.Y."/>
        </authorList>
    </citation>
    <scope>NUCLEOTIDE SEQUENCE [LARGE SCALE GENOMIC DNA]</scope>
    <source>
        <strain evidence="2">21YRMH01-3</strain>
    </source>
</reference>
<protein>
    <recommendedName>
        <fullName evidence="3">Glycosaminoglycan attachment site</fullName>
    </recommendedName>
</protein>
<dbReference type="RefSeq" id="WP_253539978.1">
    <property type="nucleotide sequence ID" value="NZ_JAMYWC010000005.1"/>
</dbReference>
<comment type="caution">
    <text evidence="1">The sequence shown here is derived from an EMBL/GenBank/DDBJ whole genome shotgun (WGS) entry which is preliminary data.</text>
</comment>
<dbReference type="AlphaFoldDB" id="A0AA41WTY0"/>
<evidence type="ECO:0000313" key="2">
    <source>
        <dbReference type="Proteomes" id="UP001162793"/>
    </source>
</evidence>
<evidence type="ECO:0008006" key="3">
    <source>
        <dbReference type="Google" id="ProtNLM"/>
    </source>
</evidence>
<name>A0AA41WTY0_9RALS</name>
<evidence type="ECO:0000313" key="1">
    <source>
        <dbReference type="EMBL" id="MCP1174501.1"/>
    </source>
</evidence>
<organism evidence="1 2">
    <name type="scientific">Ralstonia chuxiongensis</name>
    <dbReference type="NCBI Taxonomy" id="2957504"/>
    <lineage>
        <taxon>Bacteria</taxon>
        <taxon>Pseudomonadati</taxon>
        <taxon>Pseudomonadota</taxon>
        <taxon>Betaproteobacteria</taxon>
        <taxon>Burkholderiales</taxon>
        <taxon>Burkholderiaceae</taxon>
        <taxon>Ralstonia</taxon>
    </lineage>
</organism>
<keyword evidence="2" id="KW-1185">Reference proteome</keyword>
<gene>
    <name evidence="1" type="ORF">NKG59_19235</name>
</gene>
<dbReference type="EMBL" id="JAMYWC010000005">
    <property type="protein sequence ID" value="MCP1174501.1"/>
    <property type="molecule type" value="Genomic_DNA"/>
</dbReference>
<proteinExistence type="predicted"/>
<accession>A0AA41WTY0</accession>
<dbReference type="Proteomes" id="UP001162793">
    <property type="component" value="Unassembled WGS sequence"/>
</dbReference>